<evidence type="ECO:0000256" key="18">
    <source>
        <dbReference type="SAM" id="Coils"/>
    </source>
</evidence>
<dbReference type="InterPro" id="IPR006900">
    <property type="entry name" value="Sec23/24_helical_dom"/>
</dbReference>
<keyword evidence="9" id="KW-0963">Cytoplasm</keyword>
<feature type="compositionally biased region" description="Basic and acidic residues" evidence="19">
    <location>
        <begin position="40"/>
        <end position="51"/>
    </location>
</feature>
<keyword evidence="13" id="KW-0333">Golgi apparatus</keyword>
<dbReference type="InterPro" id="IPR001752">
    <property type="entry name" value="Kinesin_motor_dom"/>
</dbReference>
<feature type="compositionally biased region" description="Polar residues" evidence="19">
    <location>
        <begin position="843"/>
        <end position="857"/>
    </location>
</feature>
<evidence type="ECO:0000256" key="8">
    <source>
        <dbReference type="ARBA" id="ARBA00022448"/>
    </source>
</evidence>
<evidence type="ECO:0000256" key="2">
    <source>
        <dbReference type="ARBA" id="ARBA00004299"/>
    </source>
</evidence>
<dbReference type="Gene3D" id="1.20.120.730">
    <property type="entry name" value="Sec23/Sec24 helical domain"/>
    <property type="match status" value="1"/>
</dbReference>
<evidence type="ECO:0000256" key="20">
    <source>
        <dbReference type="SAM" id="Phobius"/>
    </source>
</evidence>
<evidence type="ECO:0000256" key="7">
    <source>
        <dbReference type="ARBA" id="ARBA00021213"/>
    </source>
</evidence>
<keyword evidence="17" id="KW-0067">ATP-binding</keyword>
<comment type="subcellular location">
    <subcellularLocation>
        <location evidence="2">Cytoplasmic vesicle</location>
        <location evidence="2">COPII-coated vesicle membrane</location>
        <topology evidence="2">Peripheral membrane protein</topology>
        <orientation evidence="2">Cytoplasmic side</orientation>
    </subcellularLocation>
    <subcellularLocation>
        <location evidence="3">Endoplasmic reticulum membrane</location>
        <topology evidence="3">Peripheral membrane protein</topology>
        <orientation evidence="3">Cytoplasmic side</orientation>
    </subcellularLocation>
    <subcellularLocation>
        <location evidence="1">Golgi apparatus membrane</location>
        <topology evidence="1">Peripheral membrane protein</topology>
        <orientation evidence="1">Cytoplasmic side</orientation>
    </subcellularLocation>
</comment>
<dbReference type="Pfam" id="PF04810">
    <property type="entry name" value="zf-Sec23_Sec24"/>
    <property type="match status" value="1"/>
</dbReference>
<dbReference type="GO" id="GO:0007018">
    <property type="term" value="P:microtubule-based movement"/>
    <property type="evidence" value="ECO:0007669"/>
    <property type="project" value="InterPro"/>
</dbReference>
<feature type="transmembrane region" description="Helical" evidence="20">
    <location>
        <begin position="1162"/>
        <end position="1184"/>
    </location>
</feature>
<dbReference type="InterPro" id="IPR041742">
    <property type="entry name" value="Sec24-like_trunk_dom"/>
</dbReference>
<dbReference type="GO" id="GO:0008270">
    <property type="term" value="F:zinc ion binding"/>
    <property type="evidence" value="ECO:0007669"/>
    <property type="project" value="InterPro"/>
</dbReference>
<keyword evidence="11" id="KW-0931">ER-Golgi transport</keyword>
<dbReference type="Gene3D" id="2.30.30.380">
    <property type="entry name" value="Zn-finger domain of Sec23/24"/>
    <property type="match status" value="1"/>
</dbReference>
<dbReference type="GO" id="GO:0070971">
    <property type="term" value="C:endoplasmic reticulum exit site"/>
    <property type="evidence" value="ECO:0007669"/>
    <property type="project" value="TreeGrafter"/>
</dbReference>
<dbReference type="GO" id="GO:0005789">
    <property type="term" value="C:endoplasmic reticulum membrane"/>
    <property type="evidence" value="ECO:0007669"/>
    <property type="project" value="UniProtKB-SubCell"/>
</dbReference>
<evidence type="ECO:0000256" key="9">
    <source>
        <dbReference type="ARBA" id="ARBA00022490"/>
    </source>
</evidence>
<dbReference type="Gene3D" id="3.40.20.10">
    <property type="entry name" value="Severin"/>
    <property type="match status" value="1"/>
</dbReference>
<dbReference type="GO" id="GO:0003777">
    <property type="term" value="F:microtubule motor activity"/>
    <property type="evidence" value="ECO:0007669"/>
    <property type="project" value="InterPro"/>
</dbReference>
<evidence type="ECO:0000256" key="3">
    <source>
        <dbReference type="ARBA" id="ARBA00004397"/>
    </source>
</evidence>
<dbReference type="Pfam" id="PF00626">
    <property type="entry name" value="Gelsolin"/>
    <property type="match status" value="1"/>
</dbReference>
<evidence type="ECO:0000256" key="15">
    <source>
        <dbReference type="ARBA" id="ARBA00023329"/>
    </source>
</evidence>
<feature type="compositionally biased region" description="Polar residues" evidence="19">
    <location>
        <begin position="27"/>
        <end position="39"/>
    </location>
</feature>
<keyword evidence="14 20" id="KW-0472">Membrane</keyword>
<feature type="region of interest" description="Disordered" evidence="19">
    <location>
        <begin position="27"/>
        <end position="62"/>
    </location>
</feature>
<evidence type="ECO:0000256" key="12">
    <source>
        <dbReference type="ARBA" id="ARBA00022927"/>
    </source>
</evidence>
<keyword evidence="12" id="KW-0653">Protein transport</keyword>
<comment type="function">
    <text evidence="16">Component of the coat protein complex II (COPII) which promotes the formation of transport vesicles from the endoplasmic reticulum (ER). The coat has two main functions, the physical deformation of the endoplasmic reticulum membrane into vesicles and the selection of cargo molecules.</text>
</comment>
<dbReference type="Gene3D" id="2.60.40.1670">
    <property type="entry name" value="beta-sandwich domain of Sec23/24"/>
    <property type="match status" value="1"/>
</dbReference>
<keyword evidence="20" id="KW-0812">Transmembrane</keyword>
<evidence type="ECO:0000256" key="11">
    <source>
        <dbReference type="ARBA" id="ARBA00022892"/>
    </source>
</evidence>
<dbReference type="Gene3D" id="3.40.50.410">
    <property type="entry name" value="von Willebrand factor, type A domain"/>
    <property type="match status" value="1"/>
</dbReference>
<comment type="caution">
    <text evidence="22">The sequence shown here is derived from an EMBL/GenBank/DDBJ whole genome shotgun (WGS) entry which is preliminary data.</text>
</comment>
<dbReference type="Pfam" id="PF00225">
    <property type="entry name" value="Kinesin"/>
    <property type="match status" value="1"/>
</dbReference>
<dbReference type="SUPFAM" id="SSF81811">
    <property type="entry name" value="Helical domain of Sec23/24"/>
    <property type="match status" value="1"/>
</dbReference>
<dbReference type="SUPFAM" id="SSF52540">
    <property type="entry name" value="P-loop containing nucleoside triphosphate hydrolases"/>
    <property type="match status" value="1"/>
</dbReference>
<dbReference type="CDD" id="cd01479">
    <property type="entry name" value="Sec24-like"/>
    <property type="match status" value="1"/>
</dbReference>
<dbReference type="Pfam" id="PF04811">
    <property type="entry name" value="Sec23_trunk"/>
    <property type="match status" value="1"/>
</dbReference>
<keyword evidence="8" id="KW-0813">Transport</keyword>
<dbReference type="Proteomes" id="UP000243015">
    <property type="component" value="Unassembled WGS sequence"/>
</dbReference>
<evidence type="ECO:0000256" key="5">
    <source>
        <dbReference type="ARBA" id="ARBA00011682"/>
    </source>
</evidence>
<evidence type="ECO:0000256" key="16">
    <source>
        <dbReference type="ARBA" id="ARBA00025471"/>
    </source>
</evidence>
<dbReference type="GO" id="GO:0008017">
    <property type="term" value="F:microtubule binding"/>
    <property type="evidence" value="ECO:0007669"/>
    <property type="project" value="InterPro"/>
</dbReference>
<dbReference type="InterPro" id="IPR029006">
    <property type="entry name" value="ADF-H/Gelsolin-like_dom_sf"/>
</dbReference>
<dbReference type="VEuPathDB" id="FungiDB:TERG_01139"/>
<dbReference type="CDD" id="cd00106">
    <property type="entry name" value="KISc"/>
    <property type="match status" value="1"/>
</dbReference>
<evidence type="ECO:0000313" key="23">
    <source>
        <dbReference type="Proteomes" id="UP000243015"/>
    </source>
</evidence>
<feature type="compositionally biased region" description="Acidic residues" evidence="19">
    <location>
        <begin position="614"/>
        <end position="623"/>
    </location>
</feature>
<dbReference type="Pfam" id="PF04815">
    <property type="entry name" value="Sec23_helical"/>
    <property type="match status" value="1"/>
</dbReference>
<proteinExistence type="inferred from homology"/>
<dbReference type="Pfam" id="PF08033">
    <property type="entry name" value="Sec23_BS"/>
    <property type="match status" value="1"/>
</dbReference>
<evidence type="ECO:0000256" key="1">
    <source>
        <dbReference type="ARBA" id="ARBA00004255"/>
    </source>
</evidence>
<evidence type="ECO:0000256" key="14">
    <source>
        <dbReference type="ARBA" id="ARBA00023136"/>
    </source>
</evidence>
<dbReference type="InterPro" id="IPR036174">
    <property type="entry name" value="Znf_Sec23_Sec24_sf"/>
</dbReference>
<feature type="region of interest" description="Disordered" evidence="19">
    <location>
        <begin position="436"/>
        <end position="490"/>
    </location>
</feature>
<evidence type="ECO:0000256" key="10">
    <source>
        <dbReference type="ARBA" id="ARBA00022824"/>
    </source>
</evidence>
<comment type="similarity">
    <text evidence="17">Belongs to the TRAFAC class myosin-kinesin ATPase superfamily. Kinesin family.</text>
</comment>
<dbReference type="SUPFAM" id="SSF53300">
    <property type="entry name" value="vWA-like"/>
    <property type="match status" value="1"/>
</dbReference>
<dbReference type="GO" id="GO:0000139">
    <property type="term" value="C:Golgi membrane"/>
    <property type="evidence" value="ECO:0007669"/>
    <property type="project" value="UniProtKB-SubCell"/>
</dbReference>
<dbReference type="SMART" id="SM00129">
    <property type="entry name" value="KISc"/>
    <property type="match status" value="1"/>
</dbReference>
<dbReference type="PRINTS" id="PR00380">
    <property type="entry name" value="KINESINHEAVY"/>
</dbReference>
<dbReference type="SUPFAM" id="SSF82919">
    <property type="entry name" value="Zn-finger domain of Sec23/24"/>
    <property type="match status" value="1"/>
</dbReference>
<name>A0A178EU63_TRIRU</name>
<dbReference type="SUPFAM" id="SSF81995">
    <property type="entry name" value="beta-sandwich domain of Sec23/24"/>
    <property type="match status" value="1"/>
</dbReference>
<keyword evidence="17" id="KW-0505">Motor protein</keyword>
<keyword evidence="20" id="KW-1133">Transmembrane helix</keyword>
<keyword evidence="15" id="KW-0968">Cytoplasmic vesicle</keyword>
<comment type="subunit">
    <text evidence="5">The COPII coat is composed of at least 5 proteins: the SEC23/24 complex, the SEC13/31 complex, and the protein SAR1. Golgi apparatus membrane; Peripheral membrane protein; Cytoplasmic side.</text>
</comment>
<evidence type="ECO:0000256" key="4">
    <source>
        <dbReference type="ARBA" id="ARBA00008334"/>
    </source>
</evidence>
<feature type="transmembrane region" description="Helical" evidence="20">
    <location>
        <begin position="740"/>
        <end position="760"/>
    </location>
</feature>
<accession>A0A178EU63</accession>
<dbReference type="InterPro" id="IPR036961">
    <property type="entry name" value="Kinesin_motor_dom_sf"/>
</dbReference>
<feature type="binding site" evidence="17">
    <location>
        <begin position="127"/>
        <end position="134"/>
    </location>
    <ligand>
        <name>ATP</name>
        <dbReference type="ChEBI" id="CHEBI:30616"/>
    </ligand>
</feature>
<feature type="coiled-coil region" evidence="18">
    <location>
        <begin position="516"/>
        <end position="543"/>
    </location>
</feature>
<evidence type="ECO:0000256" key="13">
    <source>
        <dbReference type="ARBA" id="ARBA00023034"/>
    </source>
</evidence>
<dbReference type="GO" id="GO:0000149">
    <property type="term" value="F:SNARE binding"/>
    <property type="evidence" value="ECO:0007669"/>
    <property type="project" value="TreeGrafter"/>
</dbReference>
<dbReference type="InterPro" id="IPR006895">
    <property type="entry name" value="Znf_Sec23_Sec24"/>
</dbReference>
<dbReference type="InterPro" id="IPR036175">
    <property type="entry name" value="Sec23/24_helical_dom_sf"/>
</dbReference>
<dbReference type="InterPro" id="IPR012990">
    <property type="entry name" value="Beta-sandwich_Sec23_24"/>
</dbReference>
<feature type="region of interest" description="Disordered" evidence="19">
    <location>
        <begin position="843"/>
        <end position="886"/>
    </location>
</feature>
<reference evidence="22 23" key="1">
    <citation type="submission" date="2016-05" db="EMBL/GenBank/DDBJ databases">
        <title>Genome sequencing of Trichophyton rubrum CMCC(F)T1i isolated from hair.</title>
        <authorList>
            <person name="Zhan P."/>
            <person name="Tao Y."/>
            <person name="Liu W."/>
        </authorList>
    </citation>
    <scope>NUCLEOTIDE SEQUENCE [LARGE SCALE GENOMIC DNA]</scope>
    <source>
        <strain evidence="23">CMCC(F)T1i</strain>
    </source>
</reference>
<dbReference type="Gene3D" id="3.40.850.10">
    <property type="entry name" value="Kinesin motor domain"/>
    <property type="match status" value="1"/>
</dbReference>
<feature type="region of interest" description="Disordered" evidence="19">
    <location>
        <begin position="599"/>
        <end position="665"/>
    </location>
</feature>
<dbReference type="InterPro" id="IPR006896">
    <property type="entry name" value="Sec23/24_trunk_dom"/>
</dbReference>
<dbReference type="GO" id="GO:0006886">
    <property type="term" value="P:intracellular protein transport"/>
    <property type="evidence" value="ECO:0007669"/>
    <property type="project" value="InterPro"/>
</dbReference>
<feature type="domain" description="Kinesin motor" evidence="21">
    <location>
        <begin position="2"/>
        <end position="370"/>
    </location>
</feature>
<dbReference type="SUPFAM" id="SSF82754">
    <property type="entry name" value="C-terminal, gelsolin-like domain of Sec23/24"/>
    <property type="match status" value="1"/>
</dbReference>
<protein>
    <recommendedName>
        <fullName evidence="7">Protein transport protein SEC24</fullName>
    </recommendedName>
    <alternativeName>
        <fullName evidence="6">Protein transport protein sec24</fullName>
    </alternativeName>
</protein>
<evidence type="ECO:0000256" key="6">
    <source>
        <dbReference type="ARBA" id="ARBA00013453"/>
    </source>
</evidence>
<organism evidence="22 23">
    <name type="scientific">Trichophyton rubrum</name>
    <name type="common">Athlete's foot fungus</name>
    <name type="synonym">Epidermophyton rubrum</name>
    <dbReference type="NCBI Taxonomy" id="5551"/>
    <lineage>
        <taxon>Eukaryota</taxon>
        <taxon>Fungi</taxon>
        <taxon>Dikarya</taxon>
        <taxon>Ascomycota</taxon>
        <taxon>Pezizomycotina</taxon>
        <taxon>Eurotiomycetes</taxon>
        <taxon>Eurotiomycetidae</taxon>
        <taxon>Onygenales</taxon>
        <taxon>Arthrodermataceae</taxon>
        <taxon>Trichophyton</taxon>
    </lineage>
</organism>
<dbReference type="InterPro" id="IPR027417">
    <property type="entry name" value="P-loop_NTPase"/>
</dbReference>
<dbReference type="EMBL" id="LHPM01000018">
    <property type="protein sequence ID" value="OAL62903.1"/>
    <property type="molecule type" value="Genomic_DNA"/>
</dbReference>
<keyword evidence="10" id="KW-0256">Endoplasmic reticulum</keyword>
<dbReference type="GO" id="GO:0030127">
    <property type="term" value="C:COPII vesicle coat"/>
    <property type="evidence" value="ECO:0007669"/>
    <property type="project" value="InterPro"/>
</dbReference>
<dbReference type="InterPro" id="IPR050550">
    <property type="entry name" value="SEC23_SEC24_subfamily"/>
</dbReference>
<dbReference type="InterPro" id="IPR007123">
    <property type="entry name" value="Gelsolin-like_dom"/>
</dbReference>
<dbReference type="VEuPathDB" id="FungiDB:TERG_01140"/>
<dbReference type="GO" id="GO:0005524">
    <property type="term" value="F:ATP binding"/>
    <property type="evidence" value="ECO:0007669"/>
    <property type="project" value="UniProtKB-UniRule"/>
</dbReference>
<sequence length="1801" mass="197925">MSVQVIARIRPLLKTERECDVIVQPCPSSSSTALQSRSEALSKTKENDKPLKAKKVKNGKGDDVDISSTKATVVKIPNPRNEGEDFSFKFHSVYDGTATQQEIFDAEVAPTLKHLFNGFDITLFAYGVTGTGKTHTMRGGKSLADRGVIPRLLSGIYRRCRKIERDSKGQTKVEVAMSYYEIYNDKIFDLFEPVEKRTPAGLPLRDNGVKTTVVGLTERPCTSLKEFEVIYDQANMNRSTSATKLNAHSSRSHAVLSVKLTVTTEQQTRISTASCIDLAGSEDNRRTENGKERMVESASINRSLFVLAQCVEAINKKQARVPYRESKMTRILGLGQNNGLTIMILNLAPVRSFHLDTLSSLNFANRTKKIESREIENEPMFKGPPRPVAGRVTGPGVRRQPLRPLAASVNTNIAAVTAEARKPSDRKPAKAFAVYTDMSHSKSSTKPGASEAAQRKSPLKRRSGNGLQPAPRPFKMARTEERPQHGMSSMSAAKFEELVEKKVREVLSARQPDDFETRSKELNKQVQRRLELLEQRIDETEDSRADGLSYLLMAKQHQARGEYSSALIMYELAQPFFPKNAKLALKIEALRCKKAAGKKITAEPQEQSENPGENGEEPCEGDYDQASTTDAPHQKPRQIRTKGSSLVPETLPGNGKGKEGGGLSPRSSHILSVINTRDIDQIKLLRGVGVKKAECIVDRLCDMDGGSEGHIQLHSLADLEKMKGRRRFVASGISYISFKWHSLLLIHYLLFIILILILILSTSAAVVSINFGDGAGDGELCAVIGWQQKATVTPKKNIQTSMLHGPTAGSRLATNFALAAQLVQEANGSLTLLNTVKRATVSNTRHTTSPPAQNLPTHTVLGAPGAPNAPPHDSAPAPTHSHGRKKRAYANQAFDFGVGANAALNQPGVGTEGYGYPGIQQPQGYPQGTYPIQQQAPVPAAQYPGPDAGYQAPAPSYPPQPGPGMAQITQQMGQMSMGDQQQPQPGMQRQMQLNQLYPTDLLTHPFNVAELDYPPPPIVLPPNTSVTPSVYANCPAKYVRSTLNAVPTTNSLLKKSRLPFALVVQPYASLHDSEDEIPVVSDQVISRCRRCRSYINPFVTFLDHGHRWRCNMCSLTNDVPQAFDWDAAAQKALDRWQRPDLNHSVVEFVAPQEYMVRPPQPLVYLFLIDVSYASVTSGLLATAARCIRESLDRIPNADRRTRVGFIAVDSSLHYFTIPRDGSESSEPNMLVVSDLDEPFMPIPGDLLITLAESRENIESFLDKLQEMFQNTQNPGSAMGSALRAGHQLIGPVGGKLTVLTASLPNMGFGSLEMREDKKVLGTSKESSLLQTGNSFYKSFAVECSKQQISVDMFLFSSQYQDVASLSNLPRYTGGQTYFYPGWNAARSEDAIKFAKEFSDYLSSEIGLEAVLRVRATTGLRMNTFYGNFFNRSSDLCAFPAFPRDQAYVIEVAIDETVTKPVVCLQTAVLHTTCNGERRIRVLTLALPTTQNLADVYASADQCAIATFFSHKAVERTLGGGLDAARDALQAKIIELLSTYRKELAGGSVGGGGLQFPANLRGLPILFLAMMKNLGLRKSAQIPTDMRSAALCLLSTLPLPLLIQYIYPKMYSLHDMPDDAGIPHPETGKIVLPPLTNLSSERLVPHGMYLIDDGQTQFLWIGRDAVPQLINDVFGLSDKSLLRVGKQVLPETENDFNERVRAVISKSRDKLSRGVGSIISPHLYVVKEDGEPGLRLWAQSMMVEDRADQSVSLQQWMGLLREKARKQADPASTQTLFREQHSIAGADVTGALKNSSLDERSV</sequence>
<dbReference type="InterPro" id="IPR036465">
    <property type="entry name" value="vWFA_dom_sf"/>
</dbReference>
<evidence type="ECO:0000256" key="17">
    <source>
        <dbReference type="PROSITE-ProRule" id="PRU00283"/>
    </source>
</evidence>
<keyword evidence="18" id="KW-0175">Coiled coil</keyword>
<keyword evidence="17" id="KW-0547">Nucleotide-binding</keyword>
<dbReference type="GO" id="GO:0090110">
    <property type="term" value="P:COPII-coated vesicle cargo loading"/>
    <property type="evidence" value="ECO:0007669"/>
    <property type="project" value="TreeGrafter"/>
</dbReference>
<gene>
    <name evidence="22" type="ORF">A7C99_5287</name>
</gene>
<comment type="similarity">
    <text evidence="4">Belongs to the SEC23/SEC24 family. SEC24 subfamily.</text>
</comment>
<dbReference type="InterPro" id="IPR036180">
    <property type="entry name" value="Gelsolin-like_dom_sf"/>
</dbReference>
<dbReference type="PROSITE" id="PS50067">
    <property type="entry name" value="KINESIN_MOTOR_2"/>
    <property type="match status" value="1"/>
</dbReference>
<evidence type="ECO:0000259" key="21">
    <source>
        <dbReference type="PROSITE" id="PS50067"/>
    </source>
</evidence>
<evidence type="ECO:0000313" key="22">
    <source>
        <dbReference type="EMBL" id="OAL62903.1"/>
    </source>
</evidence>
<evidence type="ECO:0000256" key="19">
    <source>
        <dbReference type="SAM" id="MobiDB-lite"/>
    </source>
</evidence>
<dbReference type="PANTHER" id="PTHR13803:SF39">
    <property type="entry name" value="SECRETORY 24AB, ISOFORM A"/>
    <property type="match status" value="1"/>
</dbReference>
<dbReference type="PANTHER" id="PTHR13803">
    <property type="entry name" value="SEC24-RELATED PROTEIN"/>
    <property type="match status" value="1"/>
</dbReference>